<feature type="domain" description="Zn(2)-C6 fungal-type" evidence="7">
    <location>
        <begin position="20"/>
        <end position="50"/>
    </location>
</feature>
<evidence type="ECO:0000256" key="4">
    <source>
        <dbReference type="ARBA" id="ARBA00023125"/>
    </source>
</evidence>
<evidence type="ECO:0000256" key="1">
    <source>
        <dbReference type="ARBA" id="ARBA00022723"/>
    </source>
</evidence>
<keyword evidence="6" id="KW-0539">Nucleus</keyword>
<evidence type="ECO:0000256" key="5">
    <source>
        <dbReference type="ARBA" id="ARBA00023163"/>
    </source>
</evidence>
<dbReference type="Proteomes" id="UP000070501">
    <property type="component" value="Unassembled WGS sequence"/>
</dbReference>
<keyword evidence="2" id="KW-0862">Zinc</keyword>
<dbReference type="OrthoDB" id="3509362at2759"/>
<dbReference type="Pfam" id="PF00172">
    <property type="entry name" value="Zn_clus"/>
    <property type="match status" value="1"/>
</dbReference>
<dbReference type="EMBL" id="KQ964264">
    <property type="protein sequence ID" value="KXJ87027.1"/>
    <property type="molecule type" value="Genomic_DNA"/>
</dbReference>
<dbReference type="GO" id="GO:0000981">
    <property type="term" value="F:DNA-binding transcription factor activity, RNA polymerase II-specific"/>
    <property type="evidence" value="ECO:0007669"/>
    <property type="project" value="InterPro"/>
</dbReference>
<evidence type="ECO:0000256" key="2">
    <source>
        <dbReference type="ARBA" id="ARBA00022833"/>
    </source>
</evidence>
<keyword evidence="9" id="KW-1185">Reference proteome</keyword>
<protein>
    <recommendedName>
        <fullName evidence="7">Zn(2)-C6 fungal-type domain-containing protein</fullName>
    </recommendedName>
</protein>
<reference evidence="9" key="1">
    <citation type="submission" date="2016-02" db="EMBL/GenBank/DDBJ databases">
        <title>Draft genome sequence of Microdochium bolleyi, a fungal endophyte of beachgrass.</title>
        <authorList>
            <consortium name="DOE Joint Genome Institute"/>
            <person name="David A.S."/>
            <person name="May G."/>
            <person name="Haridas S."/>
            <person name="Lim J."/>
            <person name="Wang M."/>
            <person name="Labutti K."/>
            <person name="Lipzen A."/>
            <person name="Barry K."/>
            <person name="Grigoriev I.V."/>
        </authorList>
    </citation>
    <scope>NUCLEOTIDE SEQUENCE [LARGE SCALE GENOMIC DNA]</scope>
    <source>
        <strain evidence="9">J235TASD1</strain>
    </source>
</reference>
<evidence type="ECO:0000259" key="7">
    <source>
        <dbReference type="PROSITE" id="PS50048"/>
    </source>
</evidence>
<gene>
    <name evidence="8" type="ORF">Micbo1qcDRAFT_218231</name>
</gene>
<dbReference type="Gene3D" id="4.10.240.10">
    <property type="entry name" value="Zn(2)-C6 fungal-type DNA-binding domain"/>
    <property type="match status" value="1"/>
</dbReference>
<dbReference type="CDD" id="cd00067">
    <property type="entry name" value="GAL4"/>
    <property type="match status" value="1"/>
</dbReference>
<dbReference type="SUPFAM" id="SSF57701">
    <property type="entry name" value="Zn2/Cys6 DNA-binding domain"/>
    <property type="match status" value="1"/>
</dbReference>
<dbReference type="AlphaFoldDB" id="A0A136IQ23"/>
<dbReference type="PANTHER" id="PTHR36206:SF13">
    <property type="entry name" value="TRANSCRIPTIONAL REGULATORY PROTEIN MOC3"/>
    <property type="match status" value="1"/>
</dbReference>
<dbReference type="PANTHER" id="PTHR36206">
    <property type="entry name" value="ASPERCRYPTIN BIOSYNTHESIS CLUSTER-SPECIFIC TRANSCRIPTION REGULATOR ATNN-RELATED"/>
    <property type="match status" value="1"/>
</dbReference>
<dbReference type="InterPro" id="IPR036864">
    <property type="entry name" value="Zn2-C6_fun-type_DNA-bd_sf"/>
</dbReference>
<proteinExistence type="predicted"/>
<dbReference type="InParanoid" id="A0A136IQ23"/>
<dbReference type="PROSITE" id="PS50048">
    <property type="entry name" value="ZN2_CY6_FUNGAL_2"/>
    <property type="match status" value="1"/>
</dbReference>
<organism evidence="8 9">
    <name type="scientific">Microdochium bolleyi</name>
    <dbReference type="NCBI Taxonomy" id="196109"/>
    <lineage>
        <taxon>Eukaryota</taxon>
        <taxon>Fungi</taxon>
        <taxon>Dikarya</taxon>
        <taxon>Ascomycota</taxon>
        <taxon>Pezizomycotina</taxon>
        <taxon>Sordariomycetes</taxon>
        <taxon>Xylariomycetidae</taxon>
        <taxon>Xylariales</taxon>
        <taxon>Microdochiaceae</taxon>
        <taxon>Microdochium</taxon>
    </lineage>
</organism>
<name>A0A136IQ23_9PEZI</name>
<dbReference type="InterPro" id="IPR001138">
    <property type="entry name" value="Zn2Cys6_DnaBD"/>
</dbReference>
<dbReference type="GO" id="GO:0003677">
    <property type="term" value="F:DNA binding"/>
    <property type="evidence" value="ECO:0007669"/>
    <property type="project" value="UniProtKB-KW"/>
</dbReference>
<keyword evidence="5" id="KW-0804">Transcription</keyword>
<sequence>MTGRKAAPRKKAFKTRAGTGCSTCRKAHVRCDEEKPVCRRCTRLSLVCGYTKGTVNRNSTAPFSSTAHRPLLPAILPRQGLSHHPNTALNHSDTLYLDFFKSAVVPWLCRQPDGPSGFWSRTLLRECMRDSSVVDAVIGIAALIRARNEKPSSPSSGASDGKLQVPPSKHYSSALRHYTKAIASFRQRIEATTARSPQAMIPPRTLLIFTMLFAVFELMQGNTNAQDQLVSNGLQLFGGRLRPCPAWTDQQYQLTPPHEALDDAEIYDAESFLIRTTTWSAIFSPMYPRSRQVLAAQATLSVSYAGEGLLGSSPPGRIGVSVQDFWQTWWHFITKAVMWHLRVQTILHGVKNDAGNPGMNDGNALPSNSVILAQLEEEQRLLSARTLLWMIETQARLGEISGQLDTSVDQDPAQEAQLRKDRRILTMLALDVKICYLSGCHALDPTGDAWTHPSSVRECTTALDMAHEVVTRLTAGAASPADQNGRYIYEHLVTDGLLIGLLQLARASRDKTVRWRAFRLAKTLVSGTSMSAVKSFVMGTWACLDAEESARDETTGYIRLSERYEWTAASWDESHSVLSVTITSQGLEDGSDERKTKTATLRPETFGFV</sequence>
<dbReference type="Pfam" id="PF11951">
    <property type="entry name" value="Fungal_trans_2"/>
    <property type="match status" value="1"/>
</dbReference>
<dbReference type="GO" id="GO:0008270">
    <property type="term" value="F:zinc ion binding"/>
    <property type="evidence" value="ECO:0007669"/>
    <property type="project" value="InterPro"/>
</dbReference>
<dbReference type="InterPro" id="IPR052360">
    <property type="entry name" value="Transcr_Regulatory_Proteins"/>
</dbReference>
<keyword evidence="1" id="KW-0479">Metal-binding</keyword>
<dbReference type="InterPro" id="IPR021858">
    <property type="entry name" value="Fun_TF"/>
</dbReference>
<evidence type="ECO:0000256" key="6">
    <source>
        <dbReference type="ARBA" id="ARBA00023242"/>
    </source>
</evidence>
<keyword evidence="3" id="KW-0805">Transcription regulation</keyword>
<evidence type="ECO:0000313" key="9">
    <source>
        <dbReference type="Proteomes" id="UP000070501"/>
    </source>
</evidence>
<keyword evidence="4" id="KW-0238">DNA-binding</keyword>
<evidence type="ECO:0000256" key="3">
    <source>
        <dbReference type="ARBA" id="ARBA00023015"/>
    </source>
</evidence>
<dbReference type="SMART" id="SM00066">
    <property type="entry name" value="GAL4"/>
    <property type="match status" value="1"/>
</dbReference>
<accession>A0A136IQ23</accession>
<evidence type="ECO:0000313" key="8">
    <source>
        <dbReference type="EMBL" id="KXJ87027.1"/>
    </source>
</evidence>
<dbReference type="PROSITE" id="PS00463">
    <property type="entry name" value="ZN2_CY6_FUNGAL_1"/>
    <property type="match status" value="1"/>
</dbReference>